<dbReference type="EMBL" id="OV651821">
    <property type="protein sequence ID" value="CAH1114983.1"/>
    <property type="molecule type" value="Genomic_DNA"/>
</dbReference>
<keyword evidence="4 12" id="KW-0894">Sodium channel</keyword>
<evidence type="ECO:0008006" key="16">
    <source>
        <dbReference type="Google" id="ProtNLM"/>
    </source>
</evidence>
<organism evidence="14 15">
    <name type="scientific">Psylliodes chrysocephalus</name>
    <dbReference type="NCBI Taxonomy" id="3402493"/>
    <lineage>
        <taxon>Eukaryota</taxon>
        <taxon>Metazoa</taxon>
        <taxon>Ecdysozoa</taxon>
        <taxon>Arthropoda</taxon>
        <taxon>Hexapoda</taxon>
        <taxon>Insecta</taxon>
        <taxon>Pterygota</taxon>
        <taxon>Neoptera</taxon>
        <taxon>Endopterygota</taxon>
        <taxon>Coleoptera</taxon>
        <taxon>Polyphaga</taxon>
        <taxon>Cucujiformia</taxon>
        <taxon>Chrysomeloidea</taxon>
        <taxon>Chrysomelidae</taxon>
        <taxon>Galerucinae</taxon>
        <taxon>Alticini</taxon>
        <taxon>Psylliodes</taxon>
    </lineage>
</organism>
<accession>A0A9P0GN41</accession>
<sequence length="378" mass="43817">MGKHKKVSIFKNYLLNTSFHGFRFIVDDKRHWSERIFWTICVTLSWIAASLLIYSAYDDFLHNAISFVVDTSFLEWDTHFPTVVICETDNEDNIATVTDRVFGDPHDYNLDEIVKELVFYKGLSLYTLQICGPNLGDQRDKNCFIKNLSYYHDEVKSSCKDIFHGCQWNEVKFDCCTYFNEIYTEMGRCYGINTMQSRKKDVPFYKMVSNKKSGPGKLLLEVKGITNLYTLGTLEIPSLSSFAGDTISLSPHIHFRRTFAIKEIDNQPEVRDVSIDQRNCRFPEETYLDVFPYYSYSACCVQCRKDAQFKKCGCVHHLMPNTPFEKQCDLKGIKCLNKYYNEISILKASWSNRIGLVCGCLPSCNEIELSTIRDEKRG</sequence>
<dbReference type="OrthoDB" id="5874059at2759"/>
<dbReference type="Pfam" id="PF00858">
    <property type="entry name" value="ASC"/>
    <property type="match status" value="1"/>
</dbReference>
<evidence type="ECO:0000256" key="8">
    <source>
        <dbReference type="ARBA" id="ARBA00023065"/>
    </source>
</evidence>
<keyword evidence="7" id="KW-0915">Sodium</keyword>
<keyword evidence="9 13" id="KW-0472">Membrane</keyword>
<dbReference type="PANTHER" id="PTHR11690:SF175">
    <property type="entry name" value="PICKPOCKET 13-RELATED"/>
    <property type="match status" value="1"/>
</dbReference>
<comment type="subcellular location">
    <subcellularLocation>
        <location evidence="1">Membrane</location>
        <topology evidence="1">Multi-pass membrane protein</topology>
    </subcellularLocation>
</comment>
<keyword evidence="3 12" id="KW-0813">Transport</keyword>
<keyword evidence="6 13" id="KW-1133">Transmembrane helix</keyword>
<dbReference type="Proteomes" id="UP001153636">
    <property type="component" value="Chromosome 9"/>
</dbReference>
<evidence type="ECO:0000256" key="9">
    <source>
        <dbReference type="ARBA" id="ARBA00023136"/>
    </source>
</evidence>
<dbReference type="GO" id="GO:0015280">
    <property type="term" value="F:ligand-gated sodium channel activity"/>
    <property type="evidence" value="ECO:0007669"/>
    <property type="project" value="TreeGrafter"/>
</dbReference>
<keyword evidence="5 12" id="KW-0812">Transmembrane</keyword>
<dbReference type="InterPro" id="IPR001873">
    <property type="entry name" value="ENaC"/>
</dbReference>
<evidence type="ECO:0000256" key="11">
    <source>
        <dbReference type="ARBA" id="ARBA00023303"/>
    </source>
</evidence>
<keyword evidence="11 12" id="KW-0407">Ion channel</keyword>
<reference evidence="14" key="1">
    <citation type="submission" date="2022-01" db="EMBL/GenBank/DDBJ databases">
        <authorList>
            <person name="King R."/>
        </authorList>
    </citation>
    <scope>NUCLEOTIDE SEQUENCE</scope>
</reference>
<evidence type="ECO:0000256" key="12">
    <source>
        <dbReference type="RuleBase" id="RU000679"/>
    </source>
</evidence>
<keyword evidence="15" id="KW-1185">Reference proteome</keyword>
<evidence type="ECO:0000256" key="5">
    <source>
        <dbReference type="ARBA" id="ARBA00022692"/>
    </source>
</evidence>
<evidence type="ECO:0000256" key="13">
    <source>
        <dbReference type="SAM" id="Phobius"/>
    </source>
</evidence>
<dbReference type="Gene3D" id="2.60.470.10">
    <property type="entry name" value="Acid-sensing ion channels like domains"/>
    <property type="match status" value="1"/>
</dbReference>
<evidence type="ECO:0000256" key="7">
    <source>
        <dbReference type="ARBA" id="ARBA00023053"/>
    </source>
</evidence>
<dbReference type="AlphaFoldDB" id="A0A9P0GN41"/>
<evidence type="ECO:0000256" key="10">
    <source>
        <dbReference type="ARBA" id="ARBA00023201"/>
    </source>
</evidence>
<evidence type="ECO:0000256" key="4">
    <source>
        <dbReference type="ARBA" id="ARBA00022461"/>
    </source>
</evidence>
<name>A0A9P0GN41_9CUCU</name>
<gene>
    <name evidence="14" type="ORF">PSYICH_LOCUS15477</name>
</gene>
<proteinExistence type="inferred from homology"/>
<comment type="similarity">
    <text evidence="2 12">Belongs to the amiloride-sensitive sodium channel (TC 1.A.6) family.</text>
</comment>
<dbReference type="GO" id="GO:0005886">
    <property type="term" value="C:plasma membrane"/>
    <property type="evidence" value="ECO:0007669"/>
    <property type="project" value="TreeGrafter"/>
</dbReference>
<keyword evidence="10 12" id="KW-0739">Sodium transport</keyword>
<evidence type="ECO:0000256" key="2">
    <source>
        <dbReference type="ARBA" id="ARBA00007193"/>
    </source>
</evidence>
<dbReference type="PANTHER" id="PTHR11690">
    <property type="entry name" value="AMILORIDE-SENSITIVE SODIUM CHANNEL-RELATED"/>
    <property type="match status" value="1"/>
</dbReference>
<evidence type="ECO:0000256" key="1">
    <source>
        <dbReference type="ARBA" id="ARBA00004141"/>
    </source>
</evidence>
<evidence type="ECO:0000256" key="3">
    <source>
        <dbReference type="ARBA" id="ARBA00022448"/>
    </source>
</evidence>
<evidence type="ECO:0000256" key="6">
    <source>
        <dbReference type="ARBA" id="ARBA00022989"/>
    </source>
</evidence>
<evidence type="ECO:0000313" key="14">
    <source>
        <dbReference type="EMBL" id="CAH1114983.1"/>
    </source>
</evidence>
<protein>
    <recommendedName>
        <fullName evidence="16">Sodium channel protein Nach</fullName>
    </recommendedName>
</protein>
<keyword evidence="8 12" id="KW-0406">Ion transport</keyword>
<evidence type="ECO:0000313" key="15">
    <source>
        <dbReference type="Proteomes" id="UP001153636"/>
    </source>
</evidence>
<feature type="transmembrane region" description="Helical" evidence="13">
    <location>
        <begin position="36"/>
        <end position="57"/>
    </location>
</feature>